<dbReference type="GeneID" id="92500832"/>
<keyword evidence="1" id="KW-0812">Transmembrane</keyword>
<comment type="caution">
    <text evidence="2">The sequence shown here is derived from an EMBL/GenBank/DDBJ whole genome shotgun (WGS) entry which is preliminary data.</text>
</comment>
<evidence type="ECO:0000313" key="3">
    <source>
        <dbReference type="Proteomes" id="UP000259173"/>
    </source>
</evidence>
<feature type="transmembrane region" description="Helical" evidence="1">
    <location>
        <begin position="34"/>
        <end position="55"/>
    </location>
</feature>
<dbReference type="AlphaFoldDB" id="A0A3B9KZX9"/>
<keyword evidence="1" id="KW-0472">Membrane</keyword>
<gene>
    <name evidence="2" type="ORF">DCG65_04950</name>
</gene>
<dbReference type="Proteomes" id="UP000259173">
    <property type="component" value="Unassembled WGS sequence"/>
</dbReference>
<proteinExistence type="predicted"/>
<accession>A0A3B9KZX9</accession>
<protein>
    <submittedName>
        <fullName evidence="2">Uncharacterized protein</fullName>
    </submittedName>
</protein>
<evidence type="ECO:0000313" key="2">
    <source>
        <dbReference type="EMBL" id="HAE93885.1"/>
    </source>
</evidence>
<reference evidence="2 3" key="1">
    <citation type="journal article" date="2018" name="Nat. Biotechnol.">
        <title>A standardized bacterial taxonomy based on genome phylogeny substantially revises the tree of life.</title>
        <authorList>
            <person name="Parks D.H."/>
            <person name="Chuvochina M."/>
            <person name="Waite D.W."/>
            <person name="Rinke C."/>
            <person name="Skarshewski A."/>
            <person name="Chaumeil P.A."/>
            <person name="Hugenholtz P."/>
        </authorList>
    </citation>
    <scope>NUCLEOTIDE SEQUENCE [LARGE SCALE GENOMIC DNA]</scope>
    <source>
        <strain evidence="2">UBA8557</strain>
    </source>
</reference>
<name>A0A3B9KZX9_9PROT</name>
<evidence type="ECO:0000256" key="1">
    <source>
        <dbReference type="SAM" id="Phobius"/>
    </source>
</evidence>
<organism evidence="2 3">
    <name type="scientific">Hyphomonas atlantica</name>
    <dbReference type="NCBI Taxonomy" id="1280948"/>
    <lineage>
        <taxon>Bacteria</taxon>
        <taxon>Pseudomonadati</taxon>
        <taxon>Pseudomonadota</taxon>
        <taxon>Alphaproteobacteria</taxon>
        <taxon>Hyphomonadales</taxon>
        <taxon>Hyphomonadaceae</taxon>
        <taxon>Hyphomonas</taxon>
    </lineage>
</organism>
<keyword evidence="1" id="KW-1133">Transmembrane helix</keyword>
<dbReference type="EMBL" id="DMBR01000143">
    <property type="protein sequence ID" value="HAE93885.1"/>
    <property type="molecule type" value="Genomic_DNA"/>
</dbReference>
<dbReference type="RefSeq" id="WP_273240279.1">
    <property type="nucleotide sequence ID" value="NZ_CAMYIB010000016.1"/>
</dbReference>
<sequence>MGMVERQRAKRMKSRIDNPHEWAEEIERRVDQRLLFPSIAALCGMAALAGCYVVWQKVNSLEHRIEQLERVSDLPPPGFTVVE</sequence>